<dbReference type="AlphaFoldDB" id="A0A7W6P3V3"/>
<accession>A0A7W6P3V3</accession>
<evidence type="ECO:0000313" key="2">
    <source>
        <dbReference type="Proteomes" id="UP000532273"/>
    </source>
</evidence>
<dbReference type="Proteomes" id="UP000532273">
    <property type="component" value="Unassembled WGS sequence"/>
</dbReference>
<sequence length="47" mass="5244">MTLGKDACSIYGKTSQKNHKLLLIKPDCREKPGVQRGLEAKSRTELT</sequence>
<gene>
    <name evidence="1" type="ORF">GGQ60_000272</name>
</gene>
<proteinExistence type="predicted"/>
<protein>
    <submittedName>
        <fullName evidence="1">Uncharacterized protein</fullName>
    </submittedName>
</protein>
<evidence type="ECO:0000313" key="1">
    <source>
        <dbReference type="EMBL" id="MBB4106312.1"/>
    </source>
</evidence>
<reference evidence="1 2" key="1">
    <citation type="submission" date="2020-08" db="EMBL/GenBank/DDBJ databases">
        <title>Genomic Encyclopedia of Type Strains, Phase IV (KMG-IV): sequencing the most valuable type-strain genomes for metagenomic binning, comparative biology and taxonomic classification.</title>
        <authorList>
            <person name="Goeker M."/>
        </authorList>
    </citation>
    <scope>NUCLEOTIDE SEQUENCE [LARGE SCALE GENOMIC DNA]</scope>
    <source>
        <strain evidence="1 2">DSM 100774</strain>
    </source>
</reference>
<dbReference type="EMBL" id="JACIEF010000001">
    <property type="protein sequence ID" value="MBB4106312.1"/>
    <property type="molecule type" value="Genomic_DNA"/>
</dbReference>
<comment type="caution">
    <text evidence="1">The sequence shown here is derived from an EMBL/GenBank/DDBJ whole genome shotgun (WGS) entry which is preliminary data.</text>
</comment>
<organism evidence="1 2">
    <name type="scientific">Pedobacter zeae</name>
    <dbReference type="NCBI Taxonomy" id="1737356"/>
    <lineage>
        <taxon>Bacteria</taxon>
        <taxon>Pseudomonadati</taxon>
        <taxon>Bacteroidota</taxon>
        <taxon>Sphingobacteriia</taxon>
        <taxon>Sphingobacteriales</taxon>
        <taxon>Sphingobacteriaceae</taxon>
        <taxon>Pedobacter</taxon>
    </lineage>
</organism>
<name>A0A7W6P3V3_9SPHI</name>